<proteinExistence type="predicted"/>
<dbReference type="InterPro" id="IPR046373">
    <property type="entry name" value="Acyl-CoA_Oxase/DH_mid-dom_sf"/>
</dbReference>
<dbReference type="InterPro" id="IPR009100">
    <property type="entry name" value="AcylCoA_DH/oxidase_NM_dom_sf"/>
</dbReference>
<dbReference type="RefSeq" id="WP_386054122.1">
    <property type="nucleotide sequence ID" value="NZ_JBHTKH010000014.1"/>
</dbReference>
<comment type="caution">
    <text evidence="1">The sequence shown here is derived from an EMBL/GenBank/DDBJ whole genome shotgun (WGS) entry which is preliminary data.</text>
</comment>
<dbReference type="Proteomes" id="UP001597046">
    <property type="component" value="Unassembled WGS sequence"/>
</dbReference>
<dbReference type="Gene3D" id="2.40.110.10">
    <property type="entry name" value="Butyryl-CoA Dehydrogenase, subunit A, domain 2"/>
    <property type="match status" value="1"/>
</dbReference>
<reference evidence="2" key="1">
    <citation type="journal article" date="2019" name="Int. J. Syst. Evol. Microbiol.">
        <title>The Global Catalogue of Microorganisms (GCM) 10K type strain sequencing project: providing services to taxonomists for standard genome sequencing and annotation.</title>
        <authorList>
            <consortium name="The Broad Institute Genomics Platform"/>
            <consortium name="The Broad Institute Genome Sequencing Center for Infectious Disease"/>
            <person name="Wu L."/>
            <person name="Ma J."/>
        </authorList>
    </citation>
    <scope>NUCLEOTIDE SEQUENCE [LARGE SCALE GENOMIC DNA]</scope>
    <source>
        <strain evidence="2">CCUG 57508</strain>
    </source>
</reference>
<gene>
    <name evidence="1" type="ORF">ACFQ2V_17395</name>
</gene>
<sequence length="348" mass="36451">MLSSAVRLRDGSDDALERLASEVGETKDPLDAIALADRRPEAFPHPGSGHTVALWESLATVAATSLTAARAIEPHLDAGAILDEARRAGHAVPAVPDRSTWGVFAAEGPGARLTADHHDPGVRLSGEKPWCSLADRLSHALVTAWDTETTRRLYAVELGQANHVTVRRASWAARGLADVPSGPVGFDGSAATAVGPSGWYLKRPGFAWGGMGVAAIWFGGAVGVARRLTAGGREPDQVALMHVGAVDATLWAARAVLAEAAARIDDGRAGGAQGAVLALRVRRVVAAAAEDVLERVAHATGPAPLALEEEHARRVADLQLYVRQEHAERDAAALGRVLLPNGVTRPPW</sequence>
<dbReference type="SUPFAM" id="SSF56645">
    <property type="entry name" value="Acyl-CoA dehydrogenase NM domain-like"/>
    <property type="match status" value="1"/>
</dbReference>
<organism evidence="1 2">
    <name type="scientific">Terrabacter terrigena</name>
    <dbReference type="NCBI Taxonomy" id="574718"/>
    <lineage>
        <taxon>Bacteria</taxon>
        <taxon>Bacillati</taxon>
        <taxon>Actinomycetota</taxon>
        <taxon>Actinomycetes</taxon>
        <taxon>Micrococcales</taxon>
        <taxon>Intrasporangiaceae</taxon>
        <taxon>Terrabacter</taxon>
    </lineage>
</organism>
<protein>
    <submittedName>
        <fullName evidence="1">Acyl-CoA dehydrogenase</fullName>
    </submittedName>
</protein>
<evidence type="ECO:0000313" key="2">
    <source>
        <dbReference type="Proteomes" id="UP001597046"/>
    </source>
</evidence>
<keyword evidence="2" id="KW-1185">Reference proteome</keyword>
<dbReference type="EMBL" id="JBHTKH010000014">
    <property type="protein sequence ID" value="MFD1056089.1"/>
    <property type="molecule type" value="Genomic_DNA"/>
</dbReference>
<name>A0ABW3N377_9MICO</name>
<accession>A0ABW3N377</accession>
<evidence type="ECO:0000313" key="1">
    <source>
        <dbReference type="EMBL" id="MFD1056089.1"/>
    </source>
</evidence>